<dbReference type="CDD" id="cd18648">
    <property type="entry name" value="CD_Cbx6"/>
    <property type="match status" value="1"/>
</dbReference>
<organism evidence="8 9">
    <name type="scientific">Albula glossodonta</name>
    <name type="common">roundjaw bonefish</name>
    <dbReference type="NCBI Taxonomy" id="121402"/>
    <lineage>
        <taxon>Eukaryota</taxon>
        <taxon>Metazoa</taxon>
        <taxon>Chordata</taxon>
        <taxon>Craniata</taxon>
        <taxon>Vertebrata</taxon>
        <taxon>Euteleostomi</taxon>
        <taxon>Actinopterygii</taxon>
        <taxon>Neopterygii</taxon>
        <taxon>Teleostei</taxon>
        <taxon>Albuliformes</taxon>
        <taxon>Albulidae</taxon>
        <taxon>Albula</taxon>
    </lineage>
</organism>
<dbReference type="InterPro" id="IPR000953">
    <property type="entry name" value="Chromo/chromo_shadow_dom"/>
</dbReference>
<evidence type="ECO:0000259" key="7">
    <source>
        <dbReference type="PROSITE" id="PS50013"/>
    </source>
</evidence>
<dbReference type="GO" id="GO:0000122">
    <property type="term" value="P:negative regulation of transcription by RNA polymerase II"/>
    <property type="evidence" value="ECO:0007669"/>
    <property type="project" value="TreeGrafter"/>
</dbReference>
<dbReference type="Proteomes" id="UP000824540">
    <property type="component" value="Unassembled WGS sequence"/>
</dbReference>
<feature type="compositionally biased region" description="Basic residues" evidence="6">
    <location>
        <begin position="186"/>
        <end position="205"/>
    </location>
</feature>
<feature type="compositionally biased region" description="Pro residues" evidence="6">
    <location>
        <begin position="207"/>
        <end position="216"/>
    </location>
</feature>
<feature type="compositionally biased region" description="Low complexity" evidence="6">
    <location>
        <begin position="359"/>
        <end position="368"/>
    </location>
</feature>
<feature type="compositionally biased region" description="Low complexity" evidence="6">
    <location>
        <begin position="275"/>
        <end position="286"/>
    </location>
</feature>
<comment type="subcellular location">
    <subcellularLocation>
        <location evidence="1">Nucleus</location>
    </subcellularLocation>
</comment>
<dbReference type="GO" id="GO:0003682">
    <property type="term" value="F:chromatin binding"/>
    <property type="evidence" value="ECO:0007669"/>
    <property type="project" value="TreeGrafter"/>
</dbReference>
<dbReference type="InterPro" id="IPR016197">
    <property type="entry name" value="Chromo-like_dom_sf"/>
</dbReference>
<feature type="region of interest" description="Disordered" evidence="6">
    <location>
        <begin position="575"/>
        <end position="633"/>
    </location>
</feature>
<dbReference type="PANTHER" id="PTHR46389">
    <property type="entry name" value="POLYCOMB GROUP PROTEIN PC"/>
    <property type="match status" value="1"/>
</dbReference>
<dbReference type="GO" id="GO:0000785">
    <property type="term" value="C:chromatin"/>
    <property type="evidence" value="ECO:0007669"/>
    <property type="project" value="TreeGrafter"/>
</dbReference>
<reference evidence="8" key="1">
    <citation type="thesis" date="2021" institute="BYU ScholarsArchive" country="Provo, UT, USA">
        <title>Applications of and Algorithms for Genome Assembly and Genomic Analyses with an Emphasis on Marine Teleosts.</title>
        <authorList>
            <person name="Pickett B.D."/>
        </authorList>
    </citation>
    <scope>NUCLEOTIDE SEQUENCE</scope>
    <source>
        <strain evidence="8">HI-2016</strain>
    </source>
</reference>
<keyword evidence="3" id="KW-0805">Transcription regulation</keyword>
<gene>
    <name evidence="8" type="ORF">JZ751_021460</name>
</gene>
<feature type="region of interest" description="Disordered" evidence="6">
    <location>
        <begin position="311"/>
        <end position="552"/>
    </location>
</feature>
<feature type="compositionally biased region" description="Low complexity" evidence="6">
    <location>
        <begin position="511"/>
        <end position="521"/>
    </location>
</feature>
<keyword evidence="4" id="KW-0804">Transcription</keyword>
<evidence type="ECO:0000313" key="8">
    <source>
        <dbReference type="EMBL" id="KAG9340347.1"/>
    </source>
</evidence>
<feature type="domain" description="Chromo" evidence="7">
    <location>
        <begin position="55"/>
        <end position="113"/>
    </location>
</feature>
<dbReference type="FunFam" id="2.40.50.40:FF:000006">
    <property type="entry name" value="Chromobox protein homolog 7"/>
    <property type="match status" value="1"/>
</dbReference>
<dbReference type="PROSITE" id="PS50013">
    <property type="entry name" value="CHROMO_2"/>
    <property type="match status" value="1"/>
</dbReference>
<feature type="region of interest" description="Disordered" evidence="6">
    <location>
        <begin position="263"/>
        <end position="297"/>
    </location>
</feature>
<sequence length="633" mass="68480">RPKEGRLRARDRSGLLAVLNSYVLLLTHSGTRRRWKSSRFVAAKMELSAVGDRIFAAESIIKRRVRKGRIEYLVKWKGWTIKDSTWEPEENILDGRLIAAFEQKERERELYGPKKRGPKPKTFLLKARAQASDTLSRVPDVRHYHPSATSSKPSSSSTTSASSSHSTYPSSSSSSAPTAKLQSGAAHHKLKKDIRRCHRMSRRPLPRPDPLAPPPGSSNASFPSRPPVSAFSETVRILNRKVKPRETKRGRIILNLKVIDKAGSGNSGTANRRTPLPLHQLPSHHPQAGRPKVPSRNRIIGKSKRFDEVPYRGLQPPLKLPGFPMYGKPYGVQQMGPRADQSQSGTGFSSGSSGGKGNGNSASSSSLSPTGVKAGGPTAEPPGASRYPPPPSPSPSSSSGSDSGPSSPPQIQPTLPQTQPAPASAASPSPPDLSPEPPELKQTPTPNPQSFLSSSPSIFLSSSFPSSSSTTSSSEDDQEVLDLSVPQEEKRSARRRQRQQHHHPRRRQTKLPSAPLASAASQNHGASPPLLSPEHPDAPAEGDPDWNPDMAPCCANVVVTDVTTNLLTVTIKEFCRPLELDKSTPPSPSSSLTVPRPLFPPRPLRWPLTPNSEPEGHPTPPTPPHPKLKSSQI</sequence>
<protein>
    <recommendedName>
        <fullName evidence="7">Chromo domain-containing protein</fullName>
    </recommendedName>
</protein>
<feature type="compositionally biased region" description="Pro residues" evidence="6">
    <location>
        <begin position="428"/>
        <end position="437"/>
    </location>
</feature>
<feature type="compositionally biased region" description="Low complexity" evidence="6">
    <location>
        <begin position="395"/>
        <end position="405"/>
    </location>
</feature>
<dbReference type="AlphaFoldDB" id="A0A8T2NVE3"/>
<feature type="compositionally biased region" description="Low complexity" evidence="6">
    <location>
        <begin position="146"/>
        <end position="180"/>
    </location>
</feature>
<keyword evidence="5" id="KW-0539">Nucleus</keyword>
<dbReference type="InterPro" id="IPR033773">
    <property type="entry name" value="CBX7_C"/>
</dbReference>
<feature type="compositionally biased region" description="Low complexity" evidence="6">
    <location>
        <begin position="342"/>
        <end position="351"/>
    </location>
</feature>
<feature type="region of interest" description="Disordered" evidence="6">
    <location>
        <begin position="128"/>
        <end position="229"/>
    </location>
</feature>
<evidence type="ECO:0000256" key="4">
    <source>
        <dbReference type="ARBA" id="ARBA00023163"/>
    </source>
</evidence>
<dbReference type="PROSITE" id="PS00598">
    <property type="entry name" value="CHROMO_1"/>
    <property type="match status" value="1"/>
</dbReference>
<feature type="compositionally biased region" description="Low complexity" evidence="6">
    <location>
        <begin position="450"/>
        <end position="473"/>
    </location>
</feature>
<dbReference type="SMART" id="SM00298">
    <property type="entry name" value="CHROMO"/>
    <property type="match status" value="1"/>
</dbReference>
<dbReference type="InterPro" id="IPR052458">
    <property type="entry name" value="PcG_PRC1-like_component"/>
</dbReference>
<accession>A0A8T2NVE3</accession>
<evidence type="ECO:0000256" key="3">
    <source>
        <dbReference type="ARBA" id="ARBA00023015"/>
    </source>
</evidence>
<dbReference type="EMBL" id="JAFBMS010000043">
    <property type="protein sequence ID" value="KAG9340347.1"/>
    <property type="molecule type" value="Genomic_DNA"/>
</dbReference>
<dbReference type="Pfam" id="PF00385">
    <property type="entry name" value="Chromo"/>
    <property type="match status" value="1"/>
</dbReference>
<dbReference type="InterPro" id="IPR023779">
    <property type="entry name" value="Chromodomain_CS"/>
</dbReference>
<feature type="non-terminal residue" evidence="8">
    <location>
        <position position="633"/>
    </location>
</feature>
<dbReference type="OrthoDB" id="1918685at2759"/>
<dbReference type="Pfam" id="PF17218">
    <property type="entry name" value="CBX7_C"/>
    <property type="match status" value="1"/>
</dbReference>
<comment type="caution">
    <text evidence="8">The sequence shown here is derived from an EMBL/GenBank/DDBJ whole genome shotgun (WGS) entry which is preliminary data.</text>
</comment>
<evidence type="ECO:0000256" key="1">
    <source>
        <dbReference type="ARBA" id="ARBA00004123"/>
    </source>
</evidence>
<name>A0A8T2NVE3_9TELE</name>
<evidence type="ECO:0000313" key="9">
    <source>
        <dbReference type="Proteomes" id="UP000824540"/>
    </source>
</evidence>
<evidence type="ECO:0000256" key="5">
    <source>
        <dbReference type="ARBA" id="ARBA00023242"/>
    </source>
</evidence>
<evidence type="ECO:0000256" key="2">
    <source>
        <dbReference type="ARBA" id="ARBA00022491"/>
    </source>
</evidence>
<proteinExistence type="predicted"/>
<dbReference type="Gene3D" id="2.40.50.40">
    <property type="match status" value="1"/>
</dbReference>
<feature type="compositionally biased region" description="Basic residues" evidence="6">
    <location>
        <begin position="492"/>
        <end position="509"/>
    </location>
</feature>
<dbReference type="GO" id="GO:0035102">
    <property type="term" value="C:PRC1 complex"/>
    <property type="evidence" value="ECO:0007669"/>
    <property type="project" value="TreeGrafter"/>
</dbReference>
<dbReference type="InterPro" id="IPR023780">
    <property type="entry name" value="Chromo_domain"/>
</dbReference>
<dbReference type="PANTHER" id="PTHR46389:SF4">
    <property type="entry name" value="CHROMOBOX PROTEIN HOMOLOG 6"/>
    <property type="match status" value="1"/>
</dbReference>
<keyword evidence="9" id="KW-1185">Reference proteome</keyword>
<keyword evidence="2" id="KW-0678">Repressor</keyword>
<evidence type="ECO:0000256" key="6">
    <source>
        <dbReference type="SAM" id="MobiDB-lite"/>
    </source>
</evidence>
<feature type="compositionally biased region" description="Low complexity" evidence="6">
    <location>
        <begin position="412"/>
        <end position="427"/>
    </location>
</feature>
<dbReference type="SUPFAM" id="SSF54160">
    <property type="entry name" value="Chromo domain-like"/>
    <property type="match status" value="1"/>
</dbReference>